<dbReference type="OrthoDB" id="5800476at2759"/>
<dbReference type="SUPFAM" id="SSF56112">
    <property type="entry name" value="Protein kinase-like (PK-like)"/>
    <property type="match status" value="1"/>
</dbReference>
<dbReference type="Pfam" id="PF00069">
    <property type="entry name" value="Pkinase"/>
    <property type="match status" value="1"/>
</dbReference>
<dbReference type="AlphaFoldDB" id="A0A3E2HBA0"/>
<name>A0A3E2HBA0_SCYLI</name>
<feature type="non-terminal residue" evidence="4">
    <location>
        <position position="1"/>
    </location>
</feature>
<evidence type="ECO:0000256" key="2">
    <source>
        <dbReference type="SAM" id="MobiDB-lite"/>
    </source>
</evidence>
<accession>A0A3E2HBA0</accession>
<dbReference type="InterPro" id="IPR000719">
    <property type="entry name" value="Prot_kinase_dom"/>
</dbReference>
<dbReference type="PROSITE" id="PS00108">
    <property type="entry name" value="PROTEIN_KINASE_ST"/>
    <property type="match status" value="1"/>
</dbReference>
<dbReference type="PROSITE" id="PS50011">
    <property type="entry name" value="PROTEIN_KINASE_DOM"/>
    <property type="match status" value="1"/>
</dbReference>
<feature type="region of interest" description="Disordered" evidence="2">
    <location>
        <begin position="357"/>
        <end position="384"/>
    </location>
</feature>
<dbReference type="SMART" id="SM00220">
    <property type="entry name" value="S_TKc"/>
    <property type="match status" value="1"/>
</dbReference>
<dbReference type="PANTHER" id="PTHR11909">
    <property type="entry name" value="CASEIN KINASE-RELATED"/>
    <property type="match status" value="1"/>
</dbReference>
<dbReference type="InterPro" id="IPR011009">
    <property type="entry name" value="Kinase-like_dom_sf"/>
</dbReference>
<evidence type="ECO:0000259" key="3">
    <source>
        <dbReference type="PROSITE" id="PS50011"/>
    </source>
</evidence>
<gene>
    <name evidence="4" type="ORF">B7463_g5640</name>
</gene>
<dbReference type="OMA" id="WTEKLFY"/>
<dbReference type="STRING" id="5539.A0A3E2HBA0"/>
<dbReference type="GO" id="GO:0005524">
    <property type="term" value="F:ATP binding"/>
    <property type="evidence" value="ECO:0007669"/>
    <property type="project" value="InterPro"/>
</dbReference>
<protein>
    <recommendedName>
        <fullName evidence="1">non-specific serine/threonine protein kinase</fullName>
        <ecNumber evidence="1">2.7.11.1</ecNumber>
    </recommendedName>
</protein>
<dbReference type="InterPro" id="IPR008271">
    <property type="entry name" value="Ser/Thr_kinase_AS"/>
</dbReference>
<dbReference type="Gene3D" id="1.10.510.10">
    <property type="entry name" value="Transferase(Phosphotransferase) domain 1"/>
    <property type="match status" value="1"/>
</dbReference>
<evidence type="ECO:0000256" key="1">
    <source>
        <dbReference type="ARBA" id="ARBA00012513"/>
    </source>
</evidence>
<evidence type="ECO:0000313" key="4">
    <source>
        <dbReference type="EMBL" id="RFU30689.1"/>
    </source>
</evidence>
<dbReference type="InterPro" id="IPR050235">
    <property type="entry name" value="CK1_Ser-Thr_kinase"/>
</dbReference>
<reference evidence="4 5" key="1">
    <citation type="submission" date="2018-05" db="EMBL/GenBank/DDBJ databases">
        <title>Draft genome sequence of Scytalidium lignicola DSM 105466, a ubiquitous saprotrophic fungus.</title>
        <authorList>
            <person name="Buettner E."/>
            <person name="Gebauer A.M."/>
            <person name="Hofrichter M."/>
            <person name="Liers C."/>
            <person name="Kellner H."/>
        </authorList>
    </citation>
    <scope>NUCLEOTIDE SEQUENCE [LARGE SCALE GENOMIC DNA]</scope>
    <source>
        <strain evidence="4 5">DSM 105466</strain>
    </source>
</reference>
<proteinExistence type="predicted"/>
<organism evidence="4 5">
    <name type="scientific">Scytalidium lignicola</name>
    <name type="common">Hyphomycete</name>
    <dbReference type="NCBI Taxonomy" id="5539"/>
    <lineage>
        <taxon>Eukaryota</taxon>
        <taxon>Fungi</taxon>
        <taxon>Dikarya</taxon>
        <taxon>Ascomycota</taxon>
        <taxon>Pezizomycotina</taxon>
        <taxon>Leotiomycetes</taxon>
        <taxon>Leotiomycetes incertae sedis</taxon>
        <taxon>Scytalidium</taxon>
    </lineage>
</organism>
<evidence type="ECO:0000313" key="5">
    <source>
        <dbReference type="Proteomes" id="UP000258309"/>
    </source>
</evidence>
<dbReference type="GO" id="GO:0004674">
    <property type="term" value="F:protein serine/threonine kinase activity"/>
    <property type="evidence" value="ECO:0007669"/>
    <property type="project" value="UniProtKB-EC"/>
</dbReference>
<comment type="caution">
    <text evidence="4">The sequence shown here is derived from an EMBL/GenBank/DDBJ whole genome shotgun (WGS) entry which is preliminary data.</text>
</comment>
<feature type="domain" description="Protein kinase" evidence="3">
    <location>
        <begin position="14"/>
        <end position="313"/>
    </location>
</feature>
<dbReference type="EC" id="2.7.11.1" evidence="1"/>
<keyword evidence="5" id="KW-1185">Reference proteome</keyword>
<dbReference type="CDD" id="cd14016">
    <property type="entry name" value="STKc_CK1"/>
    <property type="match status" value="1"/>
</dbReference>
<sequence length="384" mass="44441">MVVVIQDILIDNRYRVDRKISEGGFGLVYSGTYVYISYRKKLLTYVGTDLLSDEEVGIKLEYIHNCHETLKLEVETYKALSGGIGIPSVRWFGQEGDFHVLVLDLLGPSLEDLFNYCDRKLSLKTVLLLADQLISRIKYIHTKSFIHRDIKPENFLMGMGKQGNIVYTVDFGLAKEHRDAQRHRRLEGCEFVGTSCFASINNHIGHGTCPVEFVICLFTKLDKEQSQGDDLESAGYVLLYLARGSLPWQGLKAATEEEKLELIKQMKMRLSPKKLCRGVAAEFATYIEYTRSLGFNEKPDYSYLRKLFRNLFVRKGFKHDNVFDWTERRFKETQSGINQCISPKSMGLWKKRLRSSTLESQRIRKRRNWPGNPEAQETSKKRRH</sequence>
<dbReference type="EMBL" id="NCSJ02000094">
    <property type="protein sequence ID" value="RFU30689.1"/>
    <property type="molecule type" value="Genomic_DNA"/>
</dbReference>
<feature type="non-terminal residue" evidence="4">
    <location>
        <position position="384"/>
    </location>
</feature>
<dbReference type="Proteomes" id="UP000258309">
    <property type="component" value="Unassembled WGS sequence"/>
</dbReference>